<evidence type="ECO:0000313" key="2">
    <source>
        <dbReference type="EMBL" id="KAG1803732.1"/>
    </source>
</evidence>
<protein>
    <recommendedName>
        <fullName evidence="4">Secreted protein</fullName>
    </recommendedName>
</protein>
<sequence>MNSLTFLKVYLGLHLCTLAFGKVVGGSKNIPSECMSLGDMLLLVLWRGTESETICPTPSQVHSLEVILKRSPGWWVEVPPFYE</sequence>
<dbReference type="OrthoDB" id="2606559at2759"/>
<comment type="caution">
    <text evidence="2">The sequence shown here is derived from an EMBL/GenBank/DDBJ whole genome shotgun (WGS) entry which is preliminary data.</text>
</comment>
<accession>A0A9P7DV52</accession>
<dbReference type="Proteomes" id="UP000719766">
    <property type="component" value="Unassembled WGS sequence"/>
</dbReference>
<gene>
    <name evidence="2" type="ORF">HD556DRAFT_1329922</name>
</gene>
<dbReference type="AlphaFoldDB" id="A0A9P7DV52"/>
<feature type="chain" id="PRO_5040242150" description="Secreted protein" evidence="1">
    <location>
        <begin position="22"/>
        <end position="83"/>
    </location>
</feature>
<proteinExistence type="predicted"/>
<dbReference type="EMBL" id="JABBWE010000004">
    <property type="protein sequence ID" value="KAG1803732.1"/>
    <property type="molecule type" value="Genomic_DNA"/>
</dbReference>
<organism evidence="2 3">
    <name type="scientific">Suillus plorans</name>
    <dbReference type="NCBI Taxonomy" id="116603"/>
    <lineage>
        <taxon>Eukaryota</taxon>
        <taxon>Fungi</taxon>
        <taxon>Dikarya</taxon>
        <taxon>Basidiomycota</taxon>
        <taxon>Agaricomycotina</taxon>
        <taxon>Agaricomycetes</taxon>
        <taxon>Agaricomycetidae</taxon>
        <taxon>Boletales</taxon>
        <taxon>Suillineae</taxon>
        <taxon>Suillaceae</taxon>
        <taxon>Suillus</taxon>
    </lineage>
</organism>
<keyword evidence="1" id="KW-0732">Signal</keyword>
<reference evidence="2" key="1">
    <citation type="journal article" date="2020" name="New Phytol.">
        <title>Comparative genomics reveals dynamic genome evolution in host specialist ectomycorrhizal fungi.</title>
        <authorList>
            <person name="Lofgren L.A."/>
            <person name="Nguyen N.H."/>
            <person name="Vilgalys R."/>
            <person name="Ruytinx J."/>
            <person name="Liao H.L."/>
            <person name="Branco S."/>
            <person name="Kuo A."/>
            <person name="LaButti K."/>
            <person name="Lipzen A."/>
            <person name="Andreopoulos W."/>
            <person name="Pangilinan J."/>
            <person name="Riley R."/>
            <person name="Hundley H."/>
            <person name="Na H."/>
            <person name="Barry K."/>
            <person name="Grigoriev I.V."/>
            <person name="Stajich J.E."/>
            <person name="Kennedy P.G."/>
        </authorList>
    </citation>
    <scope>NUCLEOTIDE SEQUENCE</scope>
    <source>
        <strain evidence="2">S12</strain>
    </source>
</reference>
<name>A0A9P7DV52_9AGAM</name>
<evidence type="ECO:0008006" key="4">
    <source>
        <dbReference type="Google" id="ProtNLM"/>
    </source>
</evidence>
<evidence type="ECO:0000256" key="1">
    <source>
        <dbReference type="SAM" id="SignalP"/>
    </source>
</evidence>
<evidence type="ECO:0000313" key="3">
    <source>
        <dbReference type="Proteomes" id="UP000719766"/>
    </source>
</evidence>
<dbReference type="GeneID" id="64595453"/>
<keyword evidence="3" id="KW-1185">Reference proteome</keyword>
<feature type="signal peptide" evidence="1">
    <location>
        <begin position="1"/>
        <end position="21"/>
    </location>
</feature>
<dbReference type="RefSeq" id="XP_041166078.1">
    <property type="nucleotide sequence ID" value="XM_041301689.1"/>
</dbReference>